<name>A0A5J6I6K5_STRC4</name>
<dbReference type="EMBL" id="CP023694">
    <property type="protein sequence ID" value="QEV26273.1"/>
    <property type="molecule type" value="Genomic_DNA"/>
</dbReference>
<gene>
    <name evidence="1" type="ORF">CP976_20435</name>
</gene>
<dbReference type="SFLD" id="SFLDS00003">
    <property type="entry name" value="Haloacid_Dehalogenase"/>
    <property type="match status" value="1"/>
</dbReference>
<accession>A0A5J6I6K5</accession>
<dbReference type="InterPro" id="IPR050155">
    <property type="entry name" value="HAD-like_hydrolase_sf"/>
</dbReference>
<dbReference type="GO" id="GO:0008967">
    <property type="term" value="F:phosphoglycolate phosphatase activity"/>
    <property type="evidence" value="ECO:0007669"/>
    <property type="project" value="TreeGrafter"/>
</dbReference>
<dbReference type="PANTHER" id="PTHR43434">
    <property type="entry name" value="PHOSPHOGLYCOLATE PHOSPHATASE"/>
    <property type="match status" value="1"/>
</dbReference>
<proteinExistence type="predicted"/>
<dbReference type="InterPro" id="IPR036412">
    <property type="entry name" value="HAD-like_sf"/>
</dbReference>
<reference evidence="1 2" key="1">
    <citation type="submission" date="2017-09" db="EMBL/GenBank/DDBJ databases">
        <authorList>
            <person name="Lee N."/>
            <person name="Cho B.-K."/>
        </authorList>
    </citation>
    <scope>NUCLEOTIDE SEQUENCE [LARGE SCALE GENOMIC DNA]</scope>
    <source>
        <strain evidence="1 2">ATCC 13740</strain>
    </source>
</reference>
<dbReference type="GeneID" id="91418437"/>
<dbReference type="PANTHER" id="PTHR43434:SF1">
    <property type="entry name" value="PHOSPHOGLYCOLATE PHOSPHATASE"/>
    <property type="match status" value="1"/>
</dbReference>
<organism evidence="1 2">
    <name type="scientific">Streptomyces coeruleorubidus</name>
    <dbReference type="NCBI Taxonomy" id="116188"/>
    <lineage>
        <taxon>Bacteria</taxon>
        <taxon>Bacillati</taxon>
        <taxon>Actinomycetota</taxon>
        <taxon>Actinomycetes</taxon>
        <taxon>Kitasatosporales</taxon>
        <taxon>Streptomycetaceae</taxon>
        <taxon>Streptomyces</taxon>
    </lineage>
</organism>
<dbReference type="NCBIfam" id="TIGR01509">
    <property type="entry name" value="HAD-SF-IA-v3"/>
    <property type="match status" value="1"/>
</dbReference>
<dbReference type="InterPro" id="IPR006439">
    <property type="entry name" value="HAD-SF_hydro_IA"/>
</dbReference>
<dbReference type="RefSeq" id="WP_150481688.1">
    <property type="nucleotide sequence ID" value="NZ_BMTB01000006.1"/>
</dbReference>
<protein>
    <submittedName>
        <fullName evidence="1">HAD family hydrolase</fullName>
    </submittedName>
</protein>
<keyword evidence="1" id="KW-0378">Hydrolase</keyword>
<dbReference type="Pfam" id="PF00702">
    <property type="entry name" value="Hydrolase"/>
    <property type="match status" value="1"/>
</dbReference>
<dbReference type="SFLD" id="SFLDG01129">
    <property type="entry name" value="C1.5:_HAD__Beta-PGM__Phosphata"/>
    <property type="match status" value="1"/>
</dbReference>
<dbReference type="InterPro" id="IPR023214">
    <property type="entry name" value="HAD_sf"/>
</dbReference>
<dbReference type="KEGG" id="scoe:CP976_20435"/>
<dbReference type="Gene3D" id="3.40.50.1000">
    <property type="entry name" value="HAD superfamily/HAD-like"/>
    <property type="match status" value="1"/>
</dbReference>
<dbReference type="AlphaFoldDB" id="A0A5J6I6K5"/>
<sequence>MAVDVDVFTDVSRALAGARCVLFDFDGPICRLFPEDRSKPIADELRREIEAFGVSHVLGAAERAHKDPHVVLGAVHRALRAGAPGLRELLRVLEERVTAGELAAAELVAAHHEWHTPYADALIRKLARRGAALAVVTNNSPLAAEAHLDRRGLLPYFTTVQGRRADDPGLMKPHPDVLFRALRVLGLGPGDAVMIGDTPTDVEAAARAGVEFVGYGRNERKVRALCQAEAPTVITSYGPLIEGEWGPGA</sequence>
<dbReference type="GO" id="GO:0005829">
    <property type="term" value="C:cytosol"/>
    <property type="evidence" value="ECO:0007669"/>
    <property type="project" value="TreeGrafter"/>
</dbReference>
<dbReference type="NCBIfam" id="TIGR01549">
    <property type="entry name" value="HAD-SF-IA-v1"/>
    <property type="match status" value="1"/>
</dbReference>
<evidence type="ECO:0000313" key="2">
    <source>
        <dbReference type="Proteomes" id="UP000326598"/>
    </source>
</evidence>
<dbReference type="CDD" id="cd01427">
    <property type="entry name" value="HAD_like"/>
    <property type="match status" value="1"/>
</dbReference>
<dbReference type="Proteomes" id="UP000326598">
    <property type="component" value="Chromosome"/>
</dbReference>
<evidence type="ECO:0000313" key="1">
    <source>
        <dbReference type="EMBL" id="QEV26273.1"/>
    </source>
</evidence>
<dbReference type="GO" id="GO:0006281">
    <property type="term" value="P:DNA repair"/>
    <property type="evidence" value="ECO:0007669"/>
    <property type="project" value="TreeGrafter"/>
</dbReference>
<dbReference type="SUPFAM" id="SSF56784">
    <property type="entry name" value="HAD-like"/>
    <property type="match status" value="1"/>
</dbReference>